<dbReference type="STRING" id="1093900.A0A507AZK8"/>
<dbReference type="InParanoid" id="A0A507AZK8"/>
<organism evidence="7 8">
    <name type="scientific">Thyridium curvatum</name>
    <dbReference type="NCBI Taxonomy" id="1093900"/>
    <lineage>
        <taxon>Eukaryota</taxon>
        <taxon>Fungi</taxon>
        <taxon>Dikarya</taxon>
        <taxon>Ascomycota</taxon>
        <taxon>Pezizomycotina</taxon>
        <taxon>Sordariomycetes</taxon>
        <taxon>Sordariomycetidae</taxon>
        <taxon>Thyridiales</taxon>
        <taxon>Thyridiaceae</taxon>
        <taxon>Thyridium</taxon>
    </lineage>
</organism>
<evidence type="ECO:0000256" key="5">
    <source>
        <dbReference type="SAM" id="MobiDB-lite"/>
    </source>
</evidence>
<feature type="domain" description="RING-type" evidence="6">
    <location>
        <begin position="168"/>
        <end position="213"/>
    </location>
</feature>
<dbReference type="EMBL" id="SKBQ01000005">
    <property type="protein sequence ID" value="TPX10228.1"/>
    <property type="molecule type" value="Genomic_DNA"/>
</dbReference>
<reference evidence="7 8" key="1">
    <citation type="submission" date="2019-06" db="EMBL/GenBank/DDBJ databases">
        <title>Draft genome sequence of the filamentous fungus Phialemoniopsis curvata isolated from diesel fuel.</title>
        <authorList>
            <person name="Varaljay V.A."/>
            <person name="Lyon W.J."/>
            <person name="Crouch A.L."/>
            <person name="Drake C.E."/>
            <person name="Hollomon J.M."/>
            <person name="Nadeau L.J."/>
            <person name="Nunn H.S."/>
            <person name="Stevenson B.S."/>
            <person name="Bojanowski C.L."/>
            <person name="Crookes-Goodson W.J."/>
        </authorList>
    </citation>
    <scope>NUCLEOTIDE SEQUENCE [LARGE SCALE GENOMIC DNA]</scope>
    <source>
        <strain evidence="7 8">D216</strain>
    </source>
</reference>
<dbReference type="GO" id="GO:0016567">
    <property type="term" value="P:protein ubiquitination"/>
    <property type="evidence" value="ECO:0007669"/>
    <property type="project" value="TreeGrafter"/>
</dbReference>
<protein>
    <recommendedName>
        <fullName evidence="6">RING-type domain-containing protein</fullName>
    </recommendedName>
</protein>
<evidence type="ECO:0000313" key="8">
    <source>
        <dbReference type="Proteomes" id="UP000319257"/>
    </source>
</evidence>
<dbReference type="PANTHER" id="PTHR15710:SF243">
    <property type="entry name" value="E3 UBIQUITIN-PROTEIN LIGASE PRAJA-2 ISOFORM X1"/>
    <property type="match status" value="1"/>
</dbReference>
<dbReference type="GO" id="GO:0061630">
    <property type="term" value="F:ubiquitin protein ligase activity"/>
    <property type="evidence" value="ECO:0007669"/>
    <property type="project" value="TreeGrafter"/>
</dbReference>
<gene>
    <name evidence="7" type="ORF">E0L32_001425</name>
</gene>
<accession>A0A507AZK8</accession>
<dbReference type="AlphaFoldDB" id="A0A507AZK8"/>
<comment type="caution">
    <text evidence="7">The sequence shown here is derived from an EMBL/GenBank/DDBJ whole genome shotgun (WGS) entry which is preliminary data.</text>
</comment>
<evidence type="ECO:0000256" key="1">
    <source>
        <dbReference type="ARBA" id="ARBA00022723"/>
    </source>
</evidence>
<evidence type="ECO:0000256" key="3">
    <source>
        <dbReference type="ARBA" id="ARBA00022833"/>
    </source>
</evidence>
<dbReference type="RefSeq" id="XP_030991939.1">
    <property type="nucleotide sequence ID" value="XM_031135503.1"/>
</dbReference>
<keyword evidence="2 4" id="KW-0863">Zinc-finger</keyword>
<dbReference type="PROSITE" id="PS50089">
    <property type="entry name" value="ZF_RING_2"/>
    <property type="match status" value="1"/>
</dbReference>
<dbReference type="Pfam" id="PF13639">
    <property type="entry name" value="zf-RING_2"/>
    <property type="match status" value="1"/>
</dbReference>
<evidence type="ECO:0000256" key="2">
    <source>
        <dbReference type="ARBA" id="ARBA00022771"/>
    </source>
</evidence>
<sequence>MSTPYEASNARQDKTSSRRLTPYLAISKVEHNIKASSAPRRKRQVDMSTFNSHLHSISSSNPASSPSATDPIEAALQQHQQQQQQHNNPHATANPVDMAALFRLVQDQVATLLADAPDDANRDLLRAMAESLEDDIARPPREVPGVSQEYLDSLERVARGRLGAEDACPICAERYLDDRYCLVVELPCHASHRFDLECVAPWLQSKGTCPLCRKDLTKKKEVAVPQDDDEEEDDGGMYA</sequence>
<feature type="compositionally biased region" description="Polar residues" evidence="5">
    <location>
        <begin position="1"/>
        <end position="10"/>
    </location>
</feature>
<dbReference type="InterPro" id="IPR013083">
    <property type="entry name" value="Znf_RING/FYVE/PHD"/>
</dbReference>
<proteinExistence type="predicted"/>
<dbReference type="InterPro" id="IPR001841">
    <property type="entry name" value="Znf_RING"/>
</dbReference>
<feature type="region of interest" description="Disordered" evidence="5">
    <location>
        <begin position="220"/>
        <end position="239"/>
    </location>
</feature>
<dbReference type="Proteomes" id="UP000319257">
    <property type="component" value="Unassembled WGS sequence"/>
</dbReference>
<name>A0A507AZK8_9PEZI</name>
<dbReference type="SUPFAM" id="SSF57850">
    <property type="entry name" value="RING/U-box"/>
    <property type="match status" value="1"/>
</dbReference>
<dbReference type="PANTHER" id="PTHR15710">
    <property type="entry name" value="E3 UBIQUITIN-PROTEIN LIGASE PRAJA"/>
    <property type="match status" value="1"/>
</dbReference>
<evidence type="ECO:0000259" key="6">
    <source>
        <dbReference type="PROSITE" id="PS50089"/>
    </source>
</evidence>
<keyword evidence="3" id="KW-0862">Zinc</keyword>
<evidence type="ECO:0000256" key="4">
    <source>
        <dbReference type="PROSITE-ProRule" id="PRU00175"/>
    </source>
</evidence>
<dbReference type="Gene3D" id="3.30.40.10">
    <property type="entry name" value="Zinc/RING finger domain, C3HC4 (zinc finger)"/>
    <property type="match status" value="1"/>
</dbReference>
<dbReference type="GO" id="GO:0008270">
    <property type="term" value="F:zinc ion binding"/>
    <property type="evidence" value="ECO:0007669"/>
    <property type="project" value="UniProtKB-KW"/>
</dbReference>
<dbReference type="GO" id="GO:0005737">
    <property type="term" value="C:cytoplasm"/>
    <property type="evidence" value="ECO:0007669"/>
    <property type="project" value="TreeGrafter"/>
</dbReference>
<feature type="region of interest" description="Disordered" evidence="5">
    <location>
        <begin position="1"/>
        <end position="21"/>
    </location>
</feature>
<evidence type="ECO:0000313" key="7">
    <source>
        <dbReference type="EMBL" id="TPX10228.1"/>
    </source>
</evidence>
<feature type="compositionally biased region" description="Acidic residues" evidence="5">
    <location>
        <begin position="226"/>
        <end position="239"/>
    </location>
</feature>
<keyword evidence="1" id="KW-0479">Metal-binding</keyword>
<dbReference type="GeneID" id="41968872"/>
<dbReference type="OrthoDB" id="8062037at2759"/>
<keyword evidence="8" id="KW-1185">Reference proteome</keyword>